<dbReference type="InterPro" id="IPR002846">
    <property type="entry name" value="NRD"/>
</dbReference>
<dbReference type="Pfam" id="PF01995">
    <property type="entry name" value="NRD1_2"/>
    <property type="match status" value="1"/>
</dbReference>
<dbReference type="InterPro" id="IPR038982">
    <property type="entry name" value="NrpR"/>
</dbReference>
<evidence type="ECO:0000313" key="2">
    <source>
        <dbReference type="EMBL" id="MPN50954.1"/>
    </source>
</evidence>
<dbReference type="PANTHER" id="PTHR41964">
    <property type="entry name" value="GLOBAL NITROGEN REGULATOR NRPR"/>
    <property type="match status" value="1"/>
</dbReference>
<accession>A0A645IRE5</accession>
<proteinExistence type="predicted"/>
<evidence type="ECO:0000259" key="1">
    <source>
        <dbReference type="Pfam" id="PF01995"/>
    </source>
</evidence>
<dbReference type="EMBL" id="VSSQ01115582">
    <property type="protein sequence ID" value="MPN50954.1"/>
    <property type="molecule type" value="Genomic_DNA"/>
</dbReference>
<dbReference type="AlphaFoldDB" id="A0A645IRE5"/>
<feature type="domain" description="NrpR regulatory" evidence="1">
    <location>
        <begin position="2"/>
        <end position="146"/>
    </location>
</feature>
<name>A0A645IRE5_9ZZZZ</name>
<protein>
    <recommendedName>
        <fullName evidence="1">NrpR regulatory domain-containing protein</fullName>
    </recommendedName>
</protein>
<reference evidence="2" key="1">
    <citation type="submission" date="2019-08" db="EMBL/GenBank/DDBJ databases">
        <authorList>
            <person name="Kucharzyk K."/>
            <person name="Murdoch R.W."/>
            <person name="Higgins S."/>
            <person name="Loffler F."/>
        </authorList>
    </citation>
    <scope>NUCLEOTIDE SEQUENCE</scope>
</reference>
<gene>
    <name evidence="2" type="ORF">SDC9_198594</name>
</gene>
<dbReference type="InterPro" id="IPR036984">
    <property type="entry name" value="NrpR_dom_sf"/>
</dbReference>
<dbReference type="Gene3D" id="3.30.70.1360">
    <property type="entry name" value="mj0159-like"/>
    <property type="match status" value="1"/>
</dbReference>
<organism evidence="2">
    <name type="scientific">bioreactor metagenome</name>
    <dbReference type="NCBI Taxonomy" id="1076179"/>
    <lineage>
        <taxon>unclassified sequences</taxon>
        <taxon>metagenomes</taxon>
        <taxon>ecological metagenomes</taxon>
    </lineage>
</organism>
<comment type="caution">
    <text evidence="2">The sequence shown here is derived from an EMBL/GenBank/DDBJ whole genome shotgun (WGS) entry which is preliminary data.</text>
</comment>
<sequence>MGIYVETSATGLYRLENFTACGFTEIISHTGTTLSPGEILIRGKYTSVSKLVETGNGLATAAIKIFPSFLYKELQNALKKLTPSIFSGLISHGGIISPSYRISSKDRNKGYMIIYGGANLFAPLIEKGIATNLSIASSLFDVEKMTDIRNY</sequence>
<dbReference type="PANTHER" id="PTHR41964:SF1">
    <property type="entry name" value="GLOBAL NITROGEN REGULATOR NRPR"/>
    <property type="match status" value="1"/>
</dbReference>